<organism evidence="1 2">
    <name type="scientific">Nocardia cerradoensis</name>
    <dbReference type="NCBI Taxonomy" id="85688"/>
    <lineage>
        <taxon>Bacteria</taxon>
        <taxon>Bacillati</taxon>
        <taxon>Actinomycetota</taxon>
        <taxon>Actinomycetes</taxon>
        <taxon>Mycobacteriales</taxon>
        <taxon>Nocardiaceae</taxon>
        <taxon>Nocardia</taxon>
    </lineage>
</organism>
<dbReference type="AlphaFoldDB" id="A0A231GSI1"/>
<proteinExistence type="predicted"/>
<gene>
    <name evidence="1" type="ORF">B7C42_08368</name>
</gene>
<dbReference type="EMBL" id="NGAF01000441">
    <property type="protein sequence ID" value="OXR39564.1"/>
    <property type="molecule type" value="Genomic_DNA"/>
</dbReference>
<name>A0A231GSI1_9NOCA</name>
<sequence>MNSAGLSTTVLPVAKAGASFQLSSMNGVFHGVIRPATPIGLRLT</sequence>
<comment type="caution">
    <text evidence="1">The sequence shown here is derived from an EMBL/GenBank/DDBJ whole genome shotgun (WGS) entry which is preliminary data.</text>
</comment>
<dbReference type="Proteomes" id="UP000215506">
    <property type="component" value="Unassembled WGS sequence"/>
</dbReference>
<protein>
    <submittedName>
        <fullName evidence="1">Uncharacterized protein</fullName>
    </submittedName>
</protein>
<evidence type="ECO:0000313" key="2">
    <source>
        <dbReference type="Proteomes" id="UP000215506"/>
    </source>
</evidence>
<keyword evidence="2" id="KW-1185">Reference proteome</keyword>
<reference evidence="1 2" key="1">
    <citation type="submission" date="2017-07" db="EMBL/GenBank/DDBJ databases">
        <title>First draft Genome Sequence of Nocardia cerradoensis isolated from human infection.</title>
        <authorList>
            <person name="Carrasco G."/>
        </authorList>
    </citation>
    <scope>NUCLEOTIDE SEQUENCE [LARGE SCALE GENOMIC DNA]</scope>
    <source>
        <strain evidence="1 2">CNM20130759</strain>
    </source>
</reference>
<accession>A0A231GSI1</accession>
<evidence type="ECO:0000313" key="1">
    <source>
        <dbReference type="EMBL" id="OXR39564.1"/>
    </source>
</evidence>